<comment type="caution">
    <text evidence="1">The sequence shown here is derived from an EMBL/GenBank/DDBJ whole genome shotgun (WGS) entry which is preliminary data.</text>
</comment>
<accession>A0A1G2BM86</accession>
<protein>
    <submittedName>
        <fullName evidence="1">Uncharacterized protein</fullName>
    </submittedName>
</protein>
<gene>
    <name evidence="1" type="ORF">A2927_02030</name>
</gene>
<dbReference type="AlphaFoldDB" id="A0A1G2BM86"/>
<evidence type="ECO:0000313" key="2">
    <source>
        <dbReference type="Proteomes" id="UP000178849"/>
    </source>
</evidence>
<organism evidence="1 2">
    <name type="scientific">Candidatus Komeilibacteria bacterium RIFCSPLOWO2_01_FULL_45_10</name>
    <dbReference type="NCBI Taxonomy" id="1798550"/>
    <lineage>
        <taxon>Bacteria</taxon>
        <taxon>Candidatus Komeiliibacteriota</taxon>
    </lineage>
</organism>
<dbReference type="Proteomes" id="UP000178849">
    <property type="component" value="Unassembled WGS sequence"/>
</dbReference>
<name>A0A1G2BM86_9BACT</name>
<sequence length="117" mass="13624">MADIPVAFLPGTERLILTNPLWGISQASPEQLQTVAALVRAFPDCFLYRQVEEALELFLTHQETEPSDYGKKIMCILSLVKQEVEDWRQFFHLNRLTDQPFFQKQMEIMEGWLAQHA</sequence>
<reference evidence="1 2" key="1">
    <citation type="journal article" date="2016" name="Nat. Commun.">
        <title>Thousands of microbial genomes shed light on interconnected biogeochemical processes in an aquifer system.</title>
        <authorList>
            <person name="Anantharaman K."/>
            <person name="Brown C.T."/>
            <person name="Hug L.A."/>
            <person name="Sharon I."/>
            <person name="Castelle C.J."/>
            <person name="Probst A.J."/>
            <person name="Thomas B.C."/>
            <person name="Singh A."/>
            <person name="Wilkins M.J."/>
            <person name="Karaoz U."/>
            <person name="Brodie E.L."/>
            <person name="Williams K.H."/>
            <person name="Hubbard S.S."/>
            <person name="Banfield J.F."/>
        </authorList>
    </citation>
    <scope>NUCLEOTIDE SEQUENCE [LARGE SCALE GENOMIC DNA]</scope>
</reference>
<evidence type="ECO:0000313" key="1">
    <source>
        <dbReference type="EMBL" id="OGY89357.1"/>
    </source>
</evidence>
<dbReference type="STRING" id="1798550.A2927_02030"/>
<proteinExistence type="predicted"/>
<dbReference type="EMBL" id="MHKL01000020">
    <property type="protein sequence ID" value="OGY89357.1"/>
    <property type="molecule type" value="Genomic_DNA"/>
</dbReference>